<keyword evidence="9" id="KW-0964">Secreted</keyword>
<dbReference type="PANTHER" id="PTHR11639:SF79">
    <property type="entry name" value="PROTEIN S100-A9"/>
    <property type="match status" value="1"/>
</dbReference>
<dbReference type="PROSITE" id="PS00018">
    <property type="entry name" value="EF_HAND_1"/>
    <property type="match status" value="1"/>
</dbReference>
<dbReference type="SMART" id="SM01394">
    <property type="entry name" value="S_100"/>
    <property type="match status" value="1"/>
</dbReference>
<keyword evidence="5" id="KW-1003">Cell membrane</keyword>
<evidence type="ECO:0000256" key="8">
    <source>
        <dbReference type="ARBA" id="ARBA00022500"/>
    </source>
</evidence>
<evidence type="ECO:0000256" key="2">
    <source>
        <dbReference type="ARBA" id="ARBA00004245"/>
    </source>
</evidence>
<evidence type="ECO:0000256" key="23">
    <source>
        <dbReference type="ARBA" id="ARBA00023212"/>
    </source>
</evidence>
<keyword evidence="20" id="KW-0072">Autophagy</keyword>
<accession>A0ABM0J9C7</accession>
<dbReference type="InterPro" id="IPR011992">
    <property type="entry name" value="EF-hand-dom_pair"/>
</dbReference>
<keyword evidence="8" id="KW-0145">Chemotaxis</keyword>
<evidence type="ECO:0000256" key="21">
    <source>
        <dbReference type="ARBA" id="ARBA00023136"/>
    </source>
</evidence>
<reference evidence="29" key="1">
    <citation type="submission" date="2025-08" db="UniProtKB">
        <authorList>
            <consortium name="RefSeq"/>
        </authorList>
    </citation>
    <scope>IDENTIFICATION</scope>
</reference>
<dbReference type="PROSITE" id="PS00303">
    <property type="entry name" value="S100_CABP"/>
    <property type="match status" value="1"/>
</dbReference>
<evidence type="ECO:0000256" key="19">
    <source>
        <dbReference type="ARBA" id="ARBA00022862"/>
    </source>
</evidence>
<keyword evidence="22" id="KW-0395">Inflammatory response</keyword>
<dbReference type="SUPFAM" id="SSF47473">
    <property type="entry name" value="EF-hand"/>
    <property type="match status" value="1"/>
</dbReference>
<keyword evidence="23" id="KW-0206">Cytoskeleton</keyword>
<sequence length="121" mass="13675">MACEMSQMEGSIQTIINVFHQYSTRLGHPDTLNQQEFKQLVVKDLANFLKEEKRDKKAIQDIMEDLDTNSDKELSFEEYIILMGRLTHASHEEMHKNAPLSEGHSHGPGLGEGGHGHGHSH</sequence>
<dbReference type="Pfam" id="PF01023">
    <property type="entry name" value="S_100"/>
    <property type="match status" value="1"/>
</dbReference>
<dbReference type="GeneID" id="101649583"/>
<proteinExistence type="inferred from homology"/>
<evidence type="ECO:0000313" key="28">
    <source>
        <dbReference type="Proteomes" id="UP000694863"/>
    </source>
</evidence>
<keyword evidence="15" id="KW-0677">Repeat</keyword>
<keyword evidence="28" id="KW-1185">Reference proteome</keyword>
<evidence type="ECO:0000256" key="13">
    <source>
        <dbReference type="ARBA" id="ARBA00022703"/>
    </source>
</evidence>
<keyword evidence="10" id="KW-0929">Antimicrobial</keyword>
<evidence type="ECO:0000256" key="15">
    <source>
        <dbReference type="ARBA" id="ARBA00022737"/>
    </source>
</evidence>
<keyword evidence="21" id="KW-0472">Membrane</keyword>
<keyword evidence="19" id="KW-0049">Antioxidant</keyword>
<evidence type="ECO:0000256" key="12">
    <source>
        <dbReference type="ARBA" id="ARBA00022588"/>
    </source>
</evidence>
<dbReference type="Gene3D" id="1.10.238.10">
    <property type="entry name" value="EF-hand"/>
    <property type="match status" value="1"/>
</dbReference>
<evidence type="ECO:0000256" key="10">
    <source>
        <dbReference type="ARBA" id="ARBA00022529"/>
    </source>
</evidence>
<evidence type="ECO:0000256" key="24">
    <source>
        <dbReference type="ARBA" id="ARBA00046583"/>
    </source>
</evidence>
<evidence type="ECO:0000256" key="26">
    <source>
        <dbReference type="SAM" id="MobiDB-lite"/>
    </source>
</evidence>
<dbReference type="RefSeq" id="XP_004717766.1">
    <property type="nucleotide sequence ID" value="XM_004717709.2"/>
</dbReference>
<evidence type="ECO:0000256" key="4">
    <source>
        <dbReference type="ARBA" id="ARBA00007323"/>
    </source>
</evidence>
<dbReference type="SMART" id="SM00054">
    <property type="entry name" value="EFh"/>
    <property type="match status" value="1"/>
</dbReference>
<dbReference type="InterPro" id="IPR013787">
    <property type="entry name" value="S100_Ca-bd_sub"/>
</dbReference>
<gene>
    <name evidence="29" type="primary">S100A9</name>
</gene>
<comment type="subcellular location">
    <subcellularLocation>
        <location evidence="1">Cell membrane</location>
        <topology evidence="1">Peripheral membrane protein</topology>
    </subcellularLocation>
    <subcellularLocation>
        <location evidence="2">Cytoplasm</location>
        <location evidence="2">Cytoskeleton</location>
    </subcellularLocation>
    <subcellularLocation>
        <location evidence="3">Secreted</location>
    </subcellularLocation>
</comment>
<keyword evidence="6" id="KW-0488">Methylation</keyword>
<evidence type="ECO:0000256" key="16">
    <source>
        <dbReference type="ARBA" id="ARBA00022833"/>
    </source>
</evidence>
<evidence type="ECO:0000259" key="27">
    <source>
        <dbReference type="PROSITE" id="PS50222"/>
    </source>
</evidence>
<organism evidence="28 29">
    <name type="scientific">Echinops telfairi</name>
    <name type="common">Lesser hedgehog tenrec</name>
    <dbReference type="NCBI Taxonomy" id="9371"/>
    <lineage>
        <taxon>Eukaryota</taxon>
        <taxon>Metazoa</taxon>
        <taxon>Chordata</taxon>
        <taxon>Craniata</taxon>
        <taxon>Vertebrata</taxon>
        <taxon>Euteleostomi</taxon>
        <taxon>Mammalia</taxon>
        <taxon>Eutheria</taxon>
        <taxon>Afrotheria</taxon>
        <taxon>Tenrecidae</taxon>
        <taxon>Tenrecinae</taxon>
        <taxon>Echinops</taxon>
    </lineage>
</organism>
<evidence type="ECO:0000256" key="11">
    <source>
        <dbReference type="ARBA" id="ARBA00022553"/>
    </source>
</evidence>
<keyword evidence="7" id="KW-0963">Cytoplasm</keyword>
<dbReference type="InterPro" id="IPR018247">
    <property type="entry name" value="EF_Hand_1_Ca_BS"/>
</dbReference>
<evidence type="ECO:0000256" key="25">
    <source>
        <dbReference type="RuleBase" id="RU361184"/>
    </source>
</evidence>
<evidence type="ECO:0000256" key="14">
    <source>
        <dbReference type="ARBA" id="ARBA00022723"/>
    </source>
</evidence>
<feature type="domain" description="EF-hand" evidence="27">
    <location>
        <begin position="54"/>
        <end position="89"/>
    </location>
</feature>
<feature type="region of interest" description="Disordered" evidence="26">
    <location>
        <begin position="92"/>
        <end position="121"/>
    </location>
</feature>
<keyword evidence="12" id="KW-0399">Innate immunity</keyword>
<evidence type="ECO:0000256" key="6">
    <source>
        <dbReference type="ARBA" id="ARBA00022481"/>
    </source>
</evidence>
<keyword evidence="13" id="KW-0053">Apoptosis</keyword>
<name>A0ABM0J9C7_ECHTE</name>
<keyword evidence="16" id="KW-0862">Zinc</keyword>
<dbReference type="CDD" id="cd05030">
    <property type="entry name" value="calgranulins"/>
    <property type="match status" value="1"/>
</dbReference>
<evidence type="ECO:0000256" key="3">
    <source>
        <dbReference type="ARBA" id="ARBA00004613"/>
    </source>
</evidence>
<comment type="similarity">
    <text evidence="4 25">Belongs to the S-100 family.</text>
</comment>
<dbReference type="InterPro" id="IPR001751">
    <property type="entry name" value="S100/CaBP7/8-like_CS"/>
</dbReference>
<evidence type="ECO:0000256" key="9">
    <source>
        <dbReference type="ARBA" id="ARBA00022525"/>
    </source>
</evidence>
<keyword evidence="11" id="KW-0597">Phosphoprotein</keyword>
<evidence type="ECO:0000256" key="18">
    <source>
        <dbReference type="ARBA" id="ARBA00022859"/>
    </source>
</evidence>
<evidence type="ECO:0000256" key="22">
    <source>
        <dbReference type="ARBA" id="ARBA00023198"/>
    </source>
</evidence>
<keyword evidence="17 25" id="KW-0106">Calcium</keyword>
<evidence type="ECO:0000256" key="1">
    <source>
        <dbReference type="ARBA" id="ARBA00004202"/>
    </source>
</evidence>
<evidence type="ECO:0000256" key="7">
    <source>
        <dbReference type="ARBA" id="ARBA00022490"/>
    </source>
</evidence>
<keyword evidence="18" id="KW-0391">Immunity</keyword>
<dbReference type="InterPro" id="IPR002048">
    <property type="entry name" value="EF_hand_dom"/>
</dbReference>
<dbReference type="PROSITE" id="PS50222">
    <property type="entry name" value="EF_HAND_2"/>
    <property type="match status" value="1"/>
</dbReference>
<evidence type="ECO:0000256" key="20">
    <source>
        <dbReference type="ARBA" id="ARBA00023006"/>
    </source>
</evidence>
<protein>
    <recommendedName>
        <fullName evidence="25">Protein S100</fullName>
    </recommendedName>
    <alternativeName>
        <fullName evidence="25">S100 calcium-binding protein</fullName>
    </alternativeName>
</protein>
<comment type="subunit">
    <text evidence="24">Homodimer. Preferentially exists as a heterodimer or heterotetramer with S100A8 known as calprotectin (S100A8/A9). S100A9 interacts with ATP2A2. S100A9 interacts with AGER, and with the heterodimeric complex formed by TLR4 and LY96 in the presence of calcium and/or zinc ions. S100A9 binds quinoline-3-carboxamides in the presence of calcium and/or zinc ions. S100A9 interacts with amyloid-beta protein 40. Calprotectin (S100A8/9) interacts with CEACAM3 and tubulin filaments in a calcium-dependent manner. Heterotetrameric calprotectin (S100A8/A9) interacts with ANXA6 and associates with tubulin filaments in activated monocytes. Calprotectin (S100A8/9) interacts with NCF2/P67PHOX, RAC1, RAC2, CYBA and CYBB. Calprotectin (S100A8/9) interacts with NOS2 to form the iNOS-S100A8/A9 transnitrosylase complex; induced by LDL(ox). Calprotectin (S100A8/9) interacts with CD69.</text>
</comment>
<dbReference type="Proteomes" id="UP000694863">
    <property type="component" value="Unplaced"/>
</dbReference>
<evidence type="ECO:0000256" key="17">
    <source>
        <dbReference type="ARBA" id="ARBA00022837"/>
    </source>
</evidence>
<keyword evidence="14 25" id="KW-0479">Metal-binding</keyword>
<evidence type="ECO:0000256" key="5">
    <source>
        <dbReference type="ARBA" id="ARBA00022475"/>
    </source>
</evidence>
<dbReference type="PANTHER" id="PTHR11639">
    <property type="entry name" value="S100 CALCIUM-BINDING PROTEIN"/>
    <property type="match status" value="1"/>
</dbReference>
<evidence type="ECO:0000313" key="29">
    <source>
        <dbReference type="RefSeq" id="XP_004717766.1"/>
    </source>
</evidence>